<dbReference type="AlphaFoldDB" id="E8PS75"/>
<comment type="similarity">
    <text evidence="2">Belongs to the TrbI/VirB10 family.</text>
</comment>
<dbReference type="NCBIfam" id="NF041422">
    <property type="entry name" value="VirB10_subf"/>
    <property type="match status" value="1"/>
</dbReference>
<evidence type="ECO:0000256" key="2">
    <source>
        <dbReference type="ARBA" id="ARBA00010265"/>
    </source>
</evidence>
<evidence type="ECO:0000256" key="4">
    <source>
        <dbReference type="ARBA" id="ARBA00022989"/>
    </source>
</evidence>
<evidence type="ECO:0000256" key="1">
    <source>
        <dbReference type="ARBA" id="ARBA00004167"/>
    </source>
</evidence>
<reference evidence="8" key="1">
    <citation type="journal article" date="2012" name="PLoS ONE">
        <title>Novel Plasmids and Resistance Phenotypes in Yersinia pestis: Unique Plasmid Inventory of Strain Java 9 Mediates High Levels of Arsenic Resistance.</title>
        <authorList>
            <person name="Eppinger M."/>
            <person name="Radnedge L."/>
            <person name="Andersen G."/>
            <person name="Vietri N."/>
            <person name="Severson G."/>
            <person name="Mou S."/>
            <person name="Ravel J."/>
            <person name="Worsham P.L."/>
        </authorList>
    </citation>
    <scope>NUCLEOTIDE SEQUENCE [LARGE SCALE GENOMIC DNA]</scope>
    <source>
        <strain evidence="8">Java 9</strain>
        <plasmid evidence="8">pJARS35</plasmid>
    </source>
</reference>
<evidence type="ECO:0000256" key="3">
    <source>
        <dbReference type="ARBA" id="ARBA00022692"/>
    </source>
</evidence>
<feature type="compositionally biased region" description="Polar residues" evidence="6">
    <location>
        <begin position="98"/>
        <end position="114"/>
    </location>
</feature>
<dbReference type="GO" id="GO:0016020">
    <property type="term" value="C:membrane"/>
    <property type="evidence" value="ECO:0007669"/>
    <property type="project" value="UniProtKB-SubCell"/>
</dbReference>
<accession>E8PS75</accession>
<keyword evidence="5 7" id="KW-0472">Membrane</keyword>
<sequence length="372" mass="40634">MTDIKRTDDLVEDANQLRQEQSQLNNISGIKTKNNRFKMGLLFAFAAILILAILALKIYKNFYAEEPQTASTTKADDNASQVGKVRTGMGQNFDPVANETTSDSVPQDAGNKTGSPDKPVATQFQKYLSIPVSGQSGSSRERRSDSGTAQQDETSTITQQPQAKAVTASRMQVSAIKMNPDLYIEQNTIIPCALTTRFVSDVGGRINCVITEDVWSANHHTKLIEKGTKAFGSYKTGTLNHGQGRMFIIWNQLRTPDFKRIDLVDTAAAGALGEMGIDGWIDTHFWDRFGGAMLVGMIPDAMQALSGASKNNKDNQTDYTANSREAFAEIAKEAAANSVNIPPTMYKNQGDIISILVGDDIDFSGIYQLRAK</sequence>
<dbReference type="InterPro" id="IPR005498">
    <property type="entry name" value="T4SS_VirB10/TraB/TrbI"/>
</dbReference>
<dbReference type="EMBL" id="CP002179">
    <property type="protein sequence ID" value="ADW66875.1"/>
    <property type="molecule type" value="Genomic_DNA"/>
</dbReference>
<feature type="region of interest" description="Disordered" evidence="6">
    <location>
        <begin position="132"/>
        <end position="165"/>
    </location>
</feature>
<organism evidence="8">
    <name type="scientific">Yersinia pestis Java 9</name>
    <dbReference type="NCBI Taxonomy" id="880632"/>
    <lineage>
        <taxon>Bacteria</taxon>
        <taxon>Pseudomonadati</taxon>
        <taxon>Pseudomonadota</taxon>
        <taxon>Gammaproteobacteria</taxon>
        <taxon>Enterobacterales</taxon>
        <taxon>Yersiniaceae</taxon>
        <taxon>Yersinia</taxon>
    </lineage>
</organism>
<dbReference type="Gene3D" id="2.40.128.260">
    <property type="entry name" value="Type IV secretion system, VirB10/TraB/TrbI"/>
    <property type="match status" value="2"/>
</dbReference>
<keyword evidence="4 7" id="KW-1133">Transmembrane helix</keyword>
<feature type="region of interest" description="Disordered" evidence="6">
    <location>
        <begin position="85"/>
        <end position="118"/>
    </location>
</feature>
<gene>
    <name evidence="8" type="primary">triI</name>
    <name evidence="8" type="ORF">YPJ_pJARS3521</name>
</gene>
<dbReference type="InterPro" id="IPR042217">
    <property type="entry name" value="T4SS_VirB10/TrbI"/>
</dbReference>
<evidence type="ECO:0000256" key="5">
    <source>
        <dbReference type="ARBA" id="ARBA00023136"/>
    </source>
</evidence>
<dbReference type="RefSeq" id="WP_013572662.1">
    <property type="nucleotide sequence ID" value="NC_015054.1"/>
</dbReference>
<protein>
    <submittedName>
        <fullName evidence="8">Conjugal transfer protein</fullName>
    </submittedName>
</protein>
<feature type="transmembrane region" description="Helical" evidence="7">
    <location>
        <begin position="40"/>
        <end position="59"/>
    </location>
</feature>
<dbReference type="CDD" id="cd16429">
    <property type="entry name" value="VirB10"/>
    <property type="match status" value="1"/>
</dbReference>
<comment type="subcellular location">
    <subcellularLocation>
        <location evidence="1">Membrane</location>
        <topology evidence="1">Single-pass membrane protein</topology>
    </subcellularLocation>
</comment>
<dbReference type="Pfam" id="PF03743">
    <property type="entry name" value="TrbI"/>
    <property type="match status" value="1"/>
</dbReference>
<evidence type="ECO:0000256" key="7">
    <source>
        <dbReference type="SAM" id="Phobius"/>
    </source>
</evidence>
<geneLocation type="plasmid" evidence="8">
    <name>pJARS35</name>
</geneLocation>
<keyword evidence="8" id="KW-0614">Plasmid</keyword>
<feature type="compositionally biased region" description="Polar residues" evidence="6">
    <location>
        <begin position="148"/>
        <end position="162"/>
    </location>
</feature>
<evidence type="ECO:0000313" key="8">
    <source>
        <dbReference type="EMBL" id="ADW66875.1"/>
    </source>
</evidence>
<keyword evidence="3 7" id="KW-0812">Transmembrane</keyword>
<proteinExistence type="inferred from homology"/>
<name>E8PS75_YERPE</name>
<evidence type="ECO:0000256" key="6">
    <source>
        <dbReference type="SAM" id="MobiDB-lite"/>
    </source>
</evidence>